<sequence length="953" mass="105455">MINRFFAFVPGVKHLVALKSACLAVSSLLNIALVYVCVGILSPVLRPIHTSHQSLMSTVELTSYVIAFLVLVVIKYLILRWSYSLGGDISNHVAMRLRPKMLRAILSLRLIKDENTPYLSDYSKDSQVLDEHSNLSLKNSDSLNSDVENMQMWCGLFIPQVFASVVTPLVISAVLFSVNPSIAAISLMTAVFTVATAFCALILEVSPIIRCSCALFAYISAAAAIISTIWVSSIRGVGLPSAMLTMPLLMLSIEPLRRCGRYMHMATFARKSFERISYLLKRVADSPVSALFADDSTKLSLPDGANNLALIVKAEIPSSDPSSNHSSIHSSNHSSDFPSYLKFVAQTGSINFVPAKFNDIVRSAVLSGAGFSTNADVTLRYNDRYELDDASDDSYSYNSYDNYNYDKDDSPFVGSESFSKLEQSSKISLSGAKPGALADLVSVVSERSHLFADTLRSNLLMAAPLATTTSMWEALREAKIDGIVYADYDGLDLRIDRFKENAISQGDSRGDSRGEAEAQNSVQSVSQGVSQGYSQSYSQGDSSDNSNSSIYDSECTMRKFILARALLRHTPVYIVDFSRELMGDRESAKICAILRKLSKKAIVIALMPTSAHESGIVNNEDLLPIEFQNKSGEVIKDNVDLSDFYAKNDDLAEVEEFKKSVSENKAENDFYKESGNSGNSSKSSNKKYPNFVYSMIKAFRAFVSVLATAISVSAAIFIPVCTVASMFAMVGRPIFGFNMQECLQGTLICMLLRLITLLASFAGFDFHKARQRKASLTMTLGLTFATIPAFLLLWYFNKQLMILSIVIYVLVVVLIPWYRFVRSRKIERSVHKHMHVLKREVQDIELGMDEVLAFRVGEQCVDRMIQTMERISVQRMRLARRLATMCSLVMSVSLVGMLVGTMIIAQNVHPEPANIPAWSTVYAVMAVIVLVSLLKQIADVVLRRTQWVVNFGE</sequence>
<evidence type="ECO:0000256" key="6">
    <source>
        <dbReference type="SAM" id="Phobius"/>
    </source>
</evidence>
<evidence type="ECO:0000256" key="5">
    <source>
        <dbReference type="SAM" id="MobiDB-lite"/>
    </source>
</evidence>
<feature type="transmembrane region" description="Helical" evidence="6">
    <location>
        <begin position="776"/>
        <end position="796"/>
    </location>
</feature>
<feature type="transmembrane region" description="Helical" evidence="6">
    <location>
        <begin position="917"/>
        <end position="934"/>
    </location>
</feature>
<comment type="subcellular location">
    <subcellularLocation>
        <location evidence="1">Cell membrane</location>
        <topology evidence="1">Multi-pass membrane protein</topology>
    </subcellularLocation>
</comment>
<feature type="transmembrane region" description="Helical" evidence="6">
    <location>
        <begin position="21"/>
        <end position="41"/>
    </location>
</feature>
<keyword evidence="3 6" id="KW-1133">Transmembrane helix</keyword>
<dbReference type="GO" id="GO:0005524">
    <property type="term" value="F:ATP binding"/>
    <property type="evidence" value="ECO:0007669"/>
    <property type="project" value="InterPro"/>
</dbReference>
<gene>
    <name evidence="8" type="ORF">BFS05_03415</name>
</gene>
<feature type="transmembrane region" description="Helical" evidence="6">
    <location>
        <begin position="215"/>
        <end position="231"/>
    </location>
</feature>
<name>A0A2K1SVT4_GARVA</name>
<feature type="transmembrane region" description="Helical" evidence="6">
    <location>
        <begin position="182"/>
        <end position="203"/>
    </location>
</feature>
<protein>
    <submittedName>
        <fullName evidence="8">ABC transporter</fullName>
    </submittedName>
</protein>
<evidence type="ECO:0000256" key="2">
    <source>
        <dbReference type="ARBA" id="ARBA00022692"/>
    </source>
</evidence>
<dbReference type="AlphaFoldDB" id="A0A2K1SVT4"/>
<reference evidence="8 9" key="1">
    <citation type="submission" date="2016-10" db="EMBL/GenBank/DDBJ databases">
        <authorList>
            <person name="Varghese N."/>
        </authorList>
    </citation>
    <scope>NUCLEOTIDE SEQUENCE [LARGE SCALE GENOMIC DNA]</scope>
    <source>
        <strain evidence="8 9">KA00225</strain>
    </source>
</reference>
<dbReference type="EMBL" id="MNLH01000002">
    <property type="protein sequence ID" value="PNS43615.1"/>
    <property type="molecule type" value="Genomic_DNA"/>
</dbReference>
<evidence type="ECO:0000259" key="7">
    <source>
        <dbReference type="PROSITE" id="PS50929"/>
    </source>
</evidence>
<dbReference type="InterPro" id="IPR036640">
    <property type="entry name" value="ABC1_TM_sf"/>
</dbReference>
<feature type="transmembrane region" description="Helical" evidence="6">
    <location>
        <begin position="882"/>
        <end position="905"/>
    </location>
</feature>
<dbReference type="Proteomes" id="UP000236146">
    <property type="component" value="Unassembled WGS sequence"/>
</dbReference>
<feature type="transmembrane region" description="Helical" evidence="6">
    <location>
        <begin position="701"/>
        <end position="731"/>
    </location>
</feature>
<feature type="domain" description="ABC transmembrane type-1" evidence="7">
    <location>
        <begin position="21"/>
        <end position="198"/>
    </location>
</feature>
<feature type="region of interest" description="Disordered" evidence="5">
    <location>
        <begin position="504"/>
        <end position="525"/>
    </location>
</feature>
<keyword evidence="2 6" id="KW-0812">Transmembrane</keyword>
<feature type="transmembrane region" description="Helical" evidence="6">
    <location>
        <begin position="61"/>
        <end position="79"/>
    </location>
</feature>
<dbReference type="OrthoDB" id="3243238at2"/>
<organism evidence="8 9">
    <name type="scientific">Gardnerella vaginalis</name>
    <dbReference type="NCBI Taxonomy" id="2702"/>
    <lineage>
        <taxon>Bacteria</taxon>
        <taxon>Bacillati</taxon>
        <taxon>Actinomycetota</taxon>
        <taxon>Actinomycetes</taxon>
        <taxon>Bifidobacteriales</taxon>
        <taxon>Bifidobacteriaceae</taxon>
        <taxon>Gardnerella</taxon>
    </lineage>
</organism>
<evidence type="ECO:0000256" key="3">
    <source>
        <dbReference type="ARBA" id="ARBA00022989"/>
    </source>
</evidence>
<feature type="transmembrane region" description="Helical" evidence="6">
    <location>
        <begin position="237"/>
        <end position="256"/>
    </location>
</feature>
<dbReference type="GO" id="GO:0140359">
    <property type="term" value="F:ABC-type transporter activity"/>
    <property type="evidence" value="ECO:0007669"/>
    <property type="project" value="InterPro"/>
</dbReference>
<evidence type="ECO:0000256" key="1">
    <source>
        <dbReference type="ARBA" id="ARBA00004651"/>
    </source>
</evidence>
<comment type="caution">
    <text evidence="8">The sequence shown here is derived from an EMBL/GenBank/DDBJ whole genome shotgun (WGS) entry which is preliminary data.</text>
</comment>
<evidence type="ECO:0000256" key="4">
    <source>
        <dbReference type="ARBA" id="ARBA00023136"/>
    </source>
</evidence>
<dbReference type="Gene3D" id="1.20.1560.10">
    <property type="entry name" value="ABC transporter type 1, transmembrane domain"/>
    <property type="match status" value="2"/>
</dbReference>
<dbReference type="GO" id="GO:0005886">
    <property type="term" value="C:plasma membrane"/>
    <property type="evidence" value="ECO:0007669"/>
    <property type="project" value="UniProtKB-SubCell"/>
</dbReference>
<proteinExistence type="predicted"/>
<dbReference type="PROSITE" id="PS50929">
    <property type="entry name" value="ABC_TM1F"/>
    <property type="match status" value="1"/>
</dbReference>
<dbReference type="SUPFAM" id="SSF90123">
    <property type="entry name" value="ABC transporter transmembrane region"/>
    <property type="match status" value="2"/>
</dbReference>
<feature type="transmembrane region" description="Helical" evidence="6">
    <location>
        <begin position="802"/>
        <end position="821"/>
    </location>
</feature>
<dbReference type="RefSeq" id="WP_103084580.1">
    <property type="nucleotide sequence ID" value="NZ_MNLH01000002.1"/>
</dbReference>
<evidence type="ECO:0000313" key="9">
    <source>
        <dbReference type="Proteomes" id="UP000236146"/>
    </source>
</evidence>
<feature type="transmembrane region" description="Helical" evidence="6">
    <location>
        <begin position="153"/>
        <end position="176"/>
    </location>
</feature>
<evidence type="ECO:0000313" key="8">
    <source>
        <dbReference type="EMBL" id="PNS43615.1"/>
    </source>
</evidence>
<dbReference type="InterPro" id="IPR027417">
    <property type="entry name" value="P-loop_NTPase"/>
</dbReference>
<accession>A0A2K1SVT4</accession>
<dbReference type="Gene3D" id="3.40.50.300">
    <property type="entry name" value="P-loop containing nucleotide triphosphate hydrolases"/>
    <property type="match status" value="1"/>
</dbReference>
<feature type="transmembrane region" description="Helical" evidence="6">
    <location>
        <begin position="743"/>
        <end position="764"/>
    </location>
</feature>
<keyword evidence="4 6" id="KW-0472">Membrane</keyword>
<dbReference type="InterPro" id="IPR011527">
    <property type="entry name" value="ABC1_TM_dom"/>
</dbReference>